<keyword evidence="2" id="KW-0472">Membrane</keyword>
<accession>A0A2S4L9G3</accession>
<dbReference type="EMBL" id="PKSG01000074">
    <property type="protein sequence ID" value="POR39059.1"/>
    <property type="molecule type" value="Genomic_DNA"/>
</dbReference>
<keyword evidence="2" id="KW-1133">Transmembrane helix</keyword>
<feature type="transmembrane region" description="Helical" evidence="2">
    <location>
        <begin position="195"/>
        <end position="212"/>
    </location>
</feature>
<comment type="caution">
    <text evidence="3">The sequence shown here is derived from an EMBL/GenBank/DDBJ whole genome shotgun (WGS) entry which is preliminary data.</text>
</comment>
<protein>
    <submittedName>
        <fullName evidence="3">Uncharacterized protein</fullName>
    </submittedName>
</protein>
<feature type="transmembrane region" description="Helical" evidence="2">
    <location>
        <begin position="163"/>
        <end position="183"/>
    </location>
</feature>
<organism evidence="3 4">
    <name type="scientific">Tolypocladium paradoxum</name>
    <dbReference type="NCBI Taxonomy" id="94208"/>
    <lineage>
        <taxon>Eukaryota</taxon>
        <taxon>Fungi</taxon>
        <taxon>Dikarya</taxon>
        <taxon>Ascomycota</taxon>
        <taxon>Pezizomycotina</taxon>
        <taxon>Sordariomycetes</taxon>
        <taxon>Hypocreomycetidae</taxon>
        <taxon>Hypocreales</taxon>
        <taxon>Ophiocordycipitaceae</taxon>
        <taxon>Tolypocladium</taxon>
    </lineage>
</organism>
<evidence type="ECO:0000313" key="3">
    <source>
        <dbReference type="EMBL" id="POR39059.1"/>
    </source>
</evidence>
<feature type="transmembrane region" description="Helical" evidence="2">
    <location>
        <begin position="30"/>
        <end position="47"/>
    </location>
</feature>
<feature type="transmembrane region" description="Helical" evidence="2">
    <location>
        <begin position="67"/>
        <end position="87"/>
    </location>
</feature>
<dbReference type="PANTHER" id="PTHR35043:SF8">
    <property type="entry name" value="DUF4220 DOMAIN-CONTAINING PROTEIN"/>
    <property type="match status" value="1"/>
</dbReference>
<dbReference type="AlphaFoldDB" id="A0A2S4L9G3"/>
<evidence type="ECO:0000256" key="2">
    <source>
        <dbReference type="SAM" id="Phobius"/>
    </source>
</evidence>
<proteinExistence type="predicted"/>
<dbReference type="STRING" id="94208.A0A2S4L9G3"/>
<evidence type="ECO:0000313" key="4">
    <source>
        <dbReference type="Proteomes" id="UP000237481"/>
    </source>
</evidence>
<keyword evidence="2" id="KW-0812">Transmembrane</keyword>
<sequence length="500" mass="57715">MADNNTSLYGHNDTIVGLTKSSNHRGTLDILYSTTITILLCVWVSAYPNIPGPKDTKLQRLIDKVNLAMIGALGPDLLFALAVGQWSSATRSVKMFKEIPHCQWTRTHGFYADMGGFRVVSPEFREHGVPVNAQQLFYLVKNGHVDMPTLTAAEIKQMSTADFFSKLIVLWQVFWFIVTQILRFANHGPITTLELTAFTYAVMMLATSVFWFQKPQMALSTKIYTRDERDFDFIRHHARQTTHPDMPEQWYGTPMDFVWKRGSFQGDKHWEYLSHLSHQAYMPLFTRLPGRPWERIPSDIWYPPEAIAVWPGLAVQLPFCCCFLLAWNFHFATDAERIIWRISATYHAGYSLFITGAYLFWLRDVLLGRRRELPPTQSRRPPPLARQLRSTATTDEPAEVELQPTSDSSLPQKAPRFESPKKGSRWSKAAMQAWLDSWRNLSPEQDPDEDVSLRWMGVLFLFTVAYIFSHLFIYVEDLISLRSQPADTYLADNQFFPFIH</sequence>
<dbReference type="OrthoDB" id="3061561at2759"/>
<evidence type="ECO:0000256" key="1">
    <source>
        <dbReference type="SAM" id="MobiDB-lite"/>
    </source>
</evidence>
<gene>
    <name evidence="3" type="ORF">TPAR_00737</name>
</gene>
<reference evidence="3 4" key="1">
    <citation type="submission" date="2018-01" db="EMBL/GenBank/DDBJ databases">
        <title>Harnessing the power of phylogenomics to disentangle the directionality and signatures of interkingdom host jumping in the parasitic fungal genus Tolypocladium.</title>
        <authorList>
            <person name="Quandt C.A."/>
            <person name="Patterson W."/>
            <person name="Spatafora J.W."/>
        </authorList>
    </citation>
    <scope>NUCLEOTIDE SEQUENCE [LARGE SCALE GENOMIC DNA]</scope>
    <source>
        <strain evidence="3 4">NRBC 100945</strain>
    </source>
</reference>
<dbReference type="Proteomes" id="UP000237481">
    <property type="component" value="Unassembled WGS sequence"/>
</dbReference>
<name>A0A2S4L9G3_9HYPO</name>
<keyword evidence="4" id="KW-1185">Reference proteome</keyword>
<feature type="transmembrane region" description="Helical" evidence="2">
    <location>
        <begin position="338"/>
        <end position="361"/>
    </location>
</feature>
<feature type="region of interest" description="Disordered" evidence="1">
    <location>
        <begin position="373"/>
        <end position="424"/>
    </location>
</feature>
<dbReference type="PANTHER" id="PTHR35043">
    <property type="entry name" value="TRANSCRIPTION FACTOR DOMAIN-CONTAINING PROTEIN"/>
    <property type="match status" value="1"/>
</dbReference>
<feature type="transmembrane region" description="Helical" evidence="2">
    <location>
        <begin position="307"/>
        <end position="326"/>
    </location>
</feature>
<feature type="transmembrane region" description="Helical" evidence="2">
    <location>
        <begin position="455"/>
        <end position="475"/>
    </location>
</feature>